<dbReference type="EMBL" id="SMZJ02000001">
    <property type="protein sequence ID" value="TWO34381.1"/>
    <property type="molecule type" value="Genomic_DNA"/>
</dbReference>
<reference evidence="2 3" key="2">
    <citation type="submission" date="2019-07" db="EMBL/GenBank/DDBJ databases">
        <title>Seonamhaeicola sp. W255 draft genome.</title>
        <authorList>
            <person name="Zhang X.-Y."/>
            <person name="Zhang R."/>
            <person name="Zhong Y.-L."/>
            <person name="Du Z.-J."/>
        </authorList>
    </citation>
    <scope>NUCLEOTIDE SEQUENCE [LARGE SCALE GENOMIC DNA]</scope>
    <source>
        <strain evidence="2 3">W255</strain>
    </source>
</reference>
<dbReference type="PANTHER" id="PTHR22916:SF3">
    <property type="entry name" value="UDP-GLCNAC:BETAGAL BETA-1,3-N-ACETYLGLUCOSAMINYLTRANSFERASE-LIKE PROTEIN 1"/>
    <property type="match status" value="1"/>
</dbReference>
<accession>A0A562YI33</accession>
<protein>
    <submittedName>
        <fullName evidence="2">Glycosyltransferase family 2 protein</fullName>
    </submittedName>
</protein>
<dbReference type="GO" id="GO:0016758">
    <property type="term" value="F:hexosyltransferase activity"/>
    <property type="evidence" value="ECO:0007669"/>
    <property type="project" value="UniProtKB-ARBA"/>
</dbReference>
<dbReference type="InterPro" id="IPR029044">
    <property type="entry name" value="Nucleotide-diphossugar_trans"/>
</dbReference>
<dbReference type="OrthoDB" id="597270at2"/>
<evidence type="ECO:0000313" key="2">
    <source>
        <dbReference type="EMBL" id="TWO34381.1"/>
    </source>
</evidence>
<dbReference type="RefSeq" id="WP_133354930.1">
    <property type="nucleotide sequence ID" value="NZ_SMZJ02000001.1"/>
</dbReference>
<evidence type="ECO:0000313" key="3">
    <source>
        <dbReference type="Proteomes" id="UP000295814"/>
    </source>
</evidence>
<comment type="caution">
    <text evidence="2">The sequence shown here is derived from an EMBL/GenBank/DDBJ whole genome shotgun (WGS) entry which is preliminary data.</text>
</comment>
<dbReference type="Gene3D" id="3.90.550.10">
    <property type="entry name" value="Spore Coat Polysaccharide Biosynthesis Protein SpsA, Chain A"/>
    <property type="match status" value="1"/>
</dbReference>
<dbReference type="PANTHER" id="PTHR22916">
    <property type="entry name" value="GLYCOSYLTRANSFERASE"/>
    <property type="match status" value="1"/>
</dbReference>
<dbReference type="InterPro" id="IPR001173">
    <property type="entry name" value="Glyco_trans_2-like"/>
</dbReference>
<keyword evidence="2" id="KW-0808">Transferase</keyword>
<dbReference type="SUPFAM" id="SSF53448">
    <property type="entry name" value="Nucleotide-diphospho-sugar transferases"/>
    <property type="match status" value="1"/>
</dbReference>
<proteinExistence type="predicted"/>
<dbReference type="AlphaFoldDB" id="A0A562YI33"/>
<gene>
    <name evidence="2" type="ORF">E1J38_000600</name>
</gene>
<dbReference type="CDD" id="cd00761">
    <property type="entry name" value="Glyco_tranf_GTA_type"/>
    <property type="match status" value="1"/>
</dbReference>
<evidence type="ECO:0000259" key="1">
    <source>
        <dbReference type="Pfam" id="PF00535"/>
    </source>
</evidence>
<dbReference type="Proteomes" id="UP000295814">
    <property type="component" value="Unassembled WGS sequence"/>
</dbReference>
<reference evidence="2 3" key="1">
    <citation type="submission" date="2019-03" db="EMBL/GenBank/DDBJ databases">
        <authorList>
            <person name="Zhong Y.L."/>
        </authorList>
    </citation>
    <scope>NUCLEOTIDE SEQUENCE [LARGE SCALE GENOMIC DNA]</scope>
    <source>
        <strain evidence="2 3">W255</strain>
    </source>
</reference>
<feature type="domain" description="Glycosyltransferase 2-like" evidence="1">
    <location>
        <begin position="6"/>
        <end position="167"/>
    </location>
</feature>
<organism evidence="2 3">
    <name type="scientific">Seonamhaeicola sediminis</name>
    <dbReference type="NCBI Taxonomy" id="2528206"/>
    <lineage>
        <taxon>Bacteria</taxon>
        <taxon>Pseudomonadati</taxon>
        <taxon>Bacteroidota</taxon>
        <taxon>Flavobacteriia</taxon>
        <taxon>Flavobacteriales</taxon>
        <taxon>Flavobacteriaceae</taxon>
    </lineage>
</organism>
<name>A0A562YI33_9FLAO</name>
<dbReference type="Pfam" id="PF00535">
    <property type="entry name" value="Glycos_transf_2"/>
    <property type="match status" value="1"/>
</dbReference>
<keyword evidence="3" id="KW-1185">Reference proteome</keyword>
<sequence length="316" mass="37272">MQSLISIIIPTYNRASIIGETLQSILEQTYTNWECLVVDDSSTDNSEAVVKKYTDVDKRIKFYKRPVNRSKGANACRNYGFELSKGKYINWIDSDDIMHPDKLLKQVEVLEQSDLNYSICKSYVFESTIENITGLKSRYIATTNPFQAFISKHIIIPVQAAVFKRSFLIENNYTYNESLQAGQEWLFLAKILFNYPNYVAINEPLDYIRNHPNNISNHNSNKKYWHYFLARFILYSELEDALSIENKQTLYIFFLFIFKQFVRLKEFKKAWYVWRYCLMSYQKLTLKDHFNLAVGSFLKYFSSKGDGYLSKVSLYK</sequence>